<evidence type="ECO:0000256" key="4">
    <source>
        <dbReference type="SAM" id="MobiDB-lite"/>
    </source>
</evidence>
<dbReference type="PROSITE" id="PS51318">
    <property type="entry name" value="TAT"/>
    <property type="match status" value="1"/>
</dbReference>
<evidence type="ECO:0000313" key="6">
    <source>
        <dbReference type="EMBL" id="KPN29094.1"/>
    </source>
</evidence>
<proteinExistence type="inferred from homology"/>
<sequence>MTDQRPDNPLQRRNFLKKTGAVGATVTLASFAGCAGDGDGDGDDTDTETVAGGGGDDTVQMEGFQVPSENVVPQSDLDDAQAIPELTLIVNPPDAQPDDHETSMFVSEEIAKLGLDTTVETMTWPSQSSTVWDGTDWDMTFWQMVGRPSRLDPDEFSVQMGHSSFQEGYNYYFWEDDEYDEKVMAQREELDQDTREQLIKECQQIFHDRGPSTFLMYPQKTIPWNSERWDGVVELNGMGAVNMLTFSNIEPTGDRTELNIAYDQELQALNPFDQSGEIDMIQHRMIWDRLAWPNESALPEPRLAEEFNWKDDTTLEVPIKQGHTFHDGEPVTAEDVKYSYNIHRDYSTYFSGPVEPVNEITVVDDHTVEFSFDYHFAPFPMAAMGRIAIIPKHKWTDIIENKMDVDSPMLYQEDEPLGSGPMEFVHWKSSEEVRLERFDDHFDPIAYEARNSRIIPSVQTMLTQLENGTLDMLANYRGDKDVLKDRVESNDSLSMAATTTVGFKQISYNNDRPPFHIDGFRRAMNHRFDKETIVNDIYSGWGRSPRTAWSPPHWRAGTTTSSSATSSACRPRRTSSSRPGSSGTRATGCSTCPPTTPKSATNPLHFELLWD</sequence>
<dbReference type="GO" id="GO:1904680">
    <property type="term" value="F:peptide transmembrane transporter activity"/>
    <property type="evidence" value="ECO:0007669"/>
    <property type="project" value="TreeGrafter"/>
</dbReference>
<evidence type="ECO:0000256" key="1">
    <source>
        <dbReference type="ARBA" id="ARBA00005695"/>
    </source>
</evidence>
<feature type="compositionally biased region" description="Low complexity" evidence="4">
    <location>
        <begin position="576"/>
        <end position="588"/>
    </location>
</feature>
<feature type="compositionally biased region" description="Low complexity" evidence="4">
    <location>
        <begin position="555"/>
        <end position="569"/>
    </location>
</feature>
<comment type="similarity">
    <text evidence="1">Belongs to the bacterial solute-binding protein 5 family.</text>
</comment>
<feature type="domain" description="Solute-binding protein family 5" evidence="5">
    <location>
        <begin position="299"/>
        <end position="558"/>
    </location>
</feature>
<dbReference type="InterPro" id="IPR039424">
    <property type="entry name" value="SBP_5"/>
</dbReference>
<feature type="region of interest" description="Disordered" evidence="4">
    <location>
        <begin position="548"/>
        <end position="597"/>
    </location>
</feature>
<dbReference type="Proteomes" id="UP000050535">
    <property type="component" value="Unassembled WGS sequence"/>
</dbReference>
<dbReference type="SUPFAM" id="SSF53850">
    <property type="entry name" value="Periplasmic binding protein-like II"/>
    <property type="match status" value="2"/>
</dbReference>
<dbReference type="PANTHER" id="PTHR30290">
    <property type="entry name" value="PERIPLASMIC BINDING COMPONENT OF ABC TRANSPORTER"/>
    <property type="match status" value="1"/>
</dbReference>
<dbReference type="OrthoDB" id="233597at2157"/>
<dbReference type="PROSITE" id="PS51257">
    <property type="entry name" value="PROKAR_LIPOPROTEIN"/>
    <property type="match status" value="1"/>
</dbReference>
<keyword evidence="2" id="KW-0813">Transport</keyword>
<dbReference type="STRING" id="699431.SY89_03328"/>
<keyword evidence="7" id="KW-1185">Reference proteome</keyword>
<dbReference type="EMBL" id="LGUC01000002">
    <property type="protein sequence ID" value="KPN29094.1"/>
    <property type="molecule type" value="Genomic_DNA"/>
</dbReference>
<dbReference type="Pfam" id="PF00496">
    <property type="entry name" value="SBP_bac_5"/>
    <property type="match status" value="1"/>
</dbReference>
<feature type="compositionally biased region" description="Acidic residues" evidence="4">
    <location>
        <begin position="38"/>
        <end position="47"/>
    </location>
</feature>
<reference evidence="7" key="1">
    <citation type="submission" date="2013-11" db="EMBL/GenBank/DDBJ databases">
        <authorList>
            <person name="Hoang H.T."/>
            <person name="Killian M.L."/>
            <person name="Madson D.M."/>
            <person name="Arruda P.H.E."/>
            <person name="Sun D."/>
            <person name="Schwartz K.J."/>
            <person name="Yoon K."/>
        </authorList>
    </citation>
    <scope>NUCLEOTIDE SEQUENCE [LARGE SCALE GENOMIC DNA]</scope>
    <source>
        <strain evidence="7">CDK2</strain>
    </source>
</reference>
<organism evidence="6 7">
    <name type="scientific">Halolamina pelagica</name>
    <dbReference type="NCBI Taxonomy" id="699431"/>
    <lineage>
        <taxon>Archaea</taxon>
        <taxon>Methanobacteriati</taxon>
        <taxon>Methanobacteriota</taxon>
        <taxon>Stenosarchaea group</taxon>
        <taxon>Halobacteria</taxon>
        <taxon>Halobacteriales</taxon>
        <taxon>Haloferacaceae</taxon>
    </lineage>
</organism>
<evidence type="ECO:0000259" key="5">
    <source>
        <dbReference type="Pfam" id="PF00496"/>
    </source>
</evidence>
<dbReference type="RefSeq" id="WP_054584884.1">
    <property type="nucleotide sequence ID" value="NZ_LGUC01000002.1"/>
</dbReference>
<accession>A0A0P7GKU8</accession>
<dbReference type="AlphaFoldDB" id="A0A0P7GKU8"/>
<dbReference type="InterPro" id="IPR000914">
    <property type="entry name" value="SBP_5_dom"/>
</dbReference>
<dbReference type="Gene3D" id="3.40.190.10">
    <property type="entry name" value="Periplasmic binding protein-like II"/>
    <property type="match status" value="1"/>
</dbReference>
<keyword evidence="3" id="KW-0732">Signal</keyword>
<dbReference type="Gene3D" id="3.10.105.10">
    <property type="entry name" value="Dipeptide-binding Protein, Domain 3"/>
    <property type="match status" value="2"/>
</dbReference>
<dbReference type="GO" id="GO:0015833">
    <property type="term" value="P:peptide transport"/>
    <property type="evidence" value="ECO:0007669"/>
    <property type="project" value="TreeGrafter"/>
</dbReference>
<evidence type="ECO:0000256" key="2">
    <source>
        <dbReference type="ARBA" id="ARBA00022448"/>
    </source>
</evidence>
<evidence type="ECO:0000256" key="3">
    <source>
        <dbReference type="ARBA" id="ARBA00022729"/>
    </source>
</evidence>
<dbReference type="CDD" id="cd00995">
    <property type="entry name" value="PBP2_NikA_DppA_OppA_like"/>
    <property type="match status" value="1"/>
</dbReference>
<comment type="caution">
    <text evidence="6">The sequence shown here is derived from an EMBL/GenBank/DDBJ whole genome shotgun (WGS) entry which is preliminary data.</text>
</comment>
<feature type="region of interest" description="Disordered" evidence="4">
    <location>
        <begin position="33"/>
        <end position="57"/>
    </location>
</feature>
<dbReference type="PANTHER" id="PTHR30290:SF9">
    <property type="entry name" value="OLIGOPEPTIDE-BINDING PROTEIN APPA"/>
    <property type="match status" value="1"/>
</dbReference>
<evidence type="ECO:0000313" key="7">
    <source>
        <dbReference type="Proteomes" id="UP000050535"/>
    </source>
</evidence>
<gene>
    <name evidence="6" type="ORF">SY89_03328</name>
</gene>
<protein>
    <submittedName>
        <fullName evidence="6">Oligopeptide ABC transporter substrate-binding protein OppA</fullName>
    </submittedName>
</protein>
<name>A0A0P7GKU8_9EURY</name>
<dbReference type="InterPro" id="IPR006311">
    <property type="entry name" value="TAT_signal"/>
</dbReference>